<evidence type="ECO:0000313" key="12">
    <source>
        <dbReference type="Proteomes" id="UP001299608"/>
    </source>
</evidence>
<comment type="caution">
    <text evidence="9">The sequence shown here is derived from an EMBL/GenBank/DDBJ whole genome shotgun (WGS) entry which is preliminary data.</text>
</comment>
<keyword evidence="11" id="KW-1185">Reference proteome</keyword>
<dbReference type="AlphaFoldDB" id="A0AAW5BWW2"/>
<comment type="similarity">
    <text evidence="1 7">Belongs to the mandelate racemase/muconate lactonizing enzyme family.</text>
</comment>
<accession>A0AAW5BWW2</accession>
<dbReference type="InterPro" id="IPR029017">
    <property type="entry name" value="Enolase-like_N"/>
</dbReference>
<dbReference type="InterPro" id="IPR029065">
    <property type="entry name" value="Enolase_C-like"/>
</dbReference>
<feature type="binding site" evidence="6">
    <location>
        <position position="242"/>
    </location>
    <ligand>
        <name>Mg(2+)</name>
        <dbReference type="ChEBI" id="CHEBI:18420"/>
    </ligand>
</feature>
<evidence type="ECO:0000313" key="11">
    <source>
        <dbReference type="Proteomes" id="UP000669239"/>
    </source>
</evidence>
<feature type="domain" description="Mandelate racemase/muconate lactonizing enzyme C-terminal" evidence="8">
    <location>
        <begin position="140"/>
        <end position="237"/>
    </location>
</feature>
<dbReference type="SUPFAM" id="SSF54826">
    <property type="entry name" value="Enolase N-terminal domain-like"/>
    <property type="match status" value="1"/>
</dbReference>
<dbReference type="FunFam" id="3.30.390.10:FF:000009">
    <property type="entry name" value="Hydrophobic dipeptide epimerase"/>
    <property type="match status" value="1"/>
</dbReference>
<dbReference type="GO" id="GO:0006518">
    <property type="term" value="P:peptide metabolic process"/>
    <property type="evidence" value="ECO:0007669"/>
    <property type="project" value="UniProtKB-ARBA"/>
</dbReference>
<evidence type="ECO:0000256" key="1">
    <source>
        <dbReference type="ARBA" id="ARBA00008031"/>
    </source>
</evidence>
<feature type="active site" description="Proton acceptor; specific for (R)-substrate epimerization" evidence="5">
    <location>
        <position position="162"/>
    </location>
</feature>
<protein>
    <recommendedName>
        <fullName evidence="7">Dipeptide epimerase</fullName>
        <ecNumber evidence="7">5.1.1.-</ecNumber>
    </recommendedName>
</protein>
<evidence type="ECO:0000256" key="7">
    <source>
        <dbReference type="RuleBase" id="RU366006"/>
    </source>
</evidence>
<dbReference type="Proteomes" id="UP000669239">
    <property type="component" value="Unassembled WGS sequence"/>
</dbReference>
<reference evidence="10" key="2">
    <citation type="submission" date="2020-02" db="EMBL/GenBank/DDBJ databases">
        <authorList>
            <person name="Littmann E."/>
            <person name="Sorbara M."/>
        </authorList>
    </citation>
    <scope>NUCLEOTIDE SEQUENCE</scope>
    <source>
        <strain evidence="10">MSK.1.17</strain>
    </source>
</reference>
<dbReference type="EMBL" id="JAKNGE010000015">
    <property type="protein sequence ID" value="MCG4746372.1"/>
    <property type="molecule type" value="Genomic_DNA"/>
</dbReference>
<dbReference type="PANTHER" id="PTHR48073:SF2">
    <property type="entry name" value="O-SUCCINYLBENZOATE SYNTHASE"/>
    <property type="match status" value="1"/>
</dbReference>
<evidence type="ECO:0000256" key="4">
    <source>
        <dbReference type="ARBA" id="ARBA00023235"/>
    </source>
</evidence>
<evidence type="ECO:0000313" key="10">
    <source>
        <dbReference type="EMBL" id="NSJ51263.1"/>
    </source>
</evidence>
<name>A0AAW5BWW2_9FIRM</name>
<dbReference type="InterPro" id="IPR034603">
    <property type="entry name" value="Dipeptide_epimerase"/>
</dbReference>
<reference evidence="10 11" key="1">
    <citation type="journal article" date="2020" name="Cell Host Microbe">
        <title>Functional and Genomic Variation between Human-Derived Isolates of Lachnospiraceae Reveals Inter- and Intra-Species Diversity.</title>
        <authorList>
            <person name="Sorbara M.T."/>
            <person name="Littmann E.R."/>
            <person name="Fontana E."/>
            <person name="Moody T.U."/>
            <person name="Kohout C.E."/>
            <person name="Gjonbalaj M."/>
            <person name="Eaton V."/>
            <person name="Seok R."/>
            <person name="Leiner I.M."/>
            <person name="Pamer E.G."/>
        </authorList>
    </citation>
    <scope>NUCLEOTIDE SEQUENCE [LARGE SCALE GENOMIC DNA]</scope>
    <source>
        <strain evidence="10 11">MSK.1.17</strain>
    </source>
</reference>
<dbReference type="GO" id="GO:0000287">
    <property type="term" value="F:magnesium ion binding"/>
    <property type="evidence" value="ECO:0007669"/>
    <property type="project" value="UniProtKB-ARBA"/>
</dbReference>
<dbReference type="EC" id="5.1.1.-" evidence="7"/>
<dbReference type="SFLD" id="SFLDG00180">
    <property type="entry name" value="muconate_cycloisomerase"/>
    <property type="match status" value="1"/>
</dbReference>
<dbReference type="GO" id="GO:0016855">
    <property type="term" value="F:racemase and epimerase activity, acting on amino acids and derivatives"/>
    <property type="evidence" value="ECO:0007669"/>
    <property type="project" value="UniProtKB-UniRule"/>
</dbReference>
<evidence type="ECO:0000256" key="5">
    <source>
        <dbReference type="PIRSR" id="PIRSR634603-1"/>
    </source>
</evidence>
<feature type="binding site" evidence="6">
    <location>
        <position position="216"/>
    </location>
    <ligand>
        <name>Mg(2+)</name>
        <dbReference type="ChEBI" id="CHEBI:18420"/>
    </ligand>
</feature>
<feature type="active site" description="Proton acceptor; specific for (S)-substrate epimerization" evidence="5">
    <location>
        <position position="266"/>
    </location>
</feature>
<dbReference type="InterPro" id="IPR036849">
    <property type="entry name" value="Enolase-like_C_sf"/>
</dbReference>
<comment type="cofactor">
    <cofactor evidence="6 7">
        <name>Mg(2+)</name>
        <dbReference type="ChEBI" id="CHEBI:18420"/>
    </cofactor>
    <text evidence="6 7">Binds 1 Mg(2+) ion per subunit.</text>
</comment>
<evidence type="ECO:0000256" key="3">
    <source>
        <dbReference type="ARBA" id="ARBA00022842"/>
    </source>
</evidence>
<keyword evidence="4 7" id="KW-0413">Isomerase</keyword>
<feature type="binding site" evidence="6">
    <location>
        <position position="190"/>
    </location>
    <ligand>
        <name>Mg(2+)</name>
        <dbReference type="ChEBI" id="CHEBI:18420"/>
    </ligand>
</feature>
<dbReference type="InterPro" id="IPR013342">
    <property type="entry name" value="Mandelate_racemase_C"/>
</dbReference>
<proteinExistence type="inferred from homology"/>
<dbReference type="CDD" id="cd03319">
    <property type="entry name" value="L-Ala-DL-Glu_epimerase"/>
    <property type="match status" value="1"/>
</dbReference>
<evidence type="ECO:0000256" key="6">
    <source>
        <dbReference type="PIRSR" id="PIRSR634603-3"/>
    </source>
</evidence>
<keyword evidence="2 6" id="KW-0479">Metal-binding</keyword>
<keyword evidence="3 6" id="KW-0460">Magnesium</keyword>
<dbReference type="Pfam" id="PF02746">
    <property type="entry name" value="MR_MLE_N"/>
    <property type="match status" value="1"/>
</dbReference>
<dbReference type="Gene3D" id="3.30.390.10">
    <property type="entry name" value="Enolase-like, N-terminal domain"/>
    <property type="match status" value="1"/>
</dbReference>
<dbReference type="Proteomes" id="UP001299608">
    <property type="component" value="Unassembled WGS sequence"/>
</dbReference>
<dbReference type="SFLD" id="SFLDS00001">
    <property type="entry name" value="Enolase"/>
    <property type="match status" value="1"/>
</dbReference>
<organism evidence="9 12">
    <name type="scientific">Enterocloster aldenensis</name>
    <dbReference type="NCBI Taxonomy" id="358742"/>
    <lineage>
        <taxon>Bacteria</taxon>
        <taxon>Bacillati</taxon>
        <taxon>Bacillota</taxon>
        <taxon>Clostridia</taxon>
        <taxon>Lachnospirales</taxon>
        <taxon>Lachnospiraceae</taxon>
        <taxon>Enterocloster</taxon>
    </lineage>
</organism>
<dbReference type="InterPro" id="IPR013341">
    <property type="entry name" value="Mandelate_racemase_N_dom"/>
</dbReference>
<dbReference type="SMART" id="SM00922">
    <property type="entry name" value="MR_MLE"/>
    <property type="match status" value="1"/>
</dbReference>
<sequence>MKITGMKIEKVQIPLKEPVKVAFATVSYLESVLVQVTVDEGLVGYGEASPFAPVTGETVDGVIAVLELFRQGLMGMNPMDIEAVHAMMDGLIVGNGAAKCAVDLAMYDLMGKALGQPVYKLLGGYSNMIQNDITIGISTPEAMAAEARRLVTEEGWHILKIKAGIDYKEDIRTMKLIREAVGMDVRLRVDANQGYRVSDAICALEGFKEYGIEAVEQCLPHWDMEGSAFIRRKINGIQIMLDESIHEPVDAARACRLQAADILNIKLMKCGGLYPAAKINAIAEANGVTCMVGCMLETKLAITAGLSLVAAKKNVTEADCDSFLYYSANPVEGGFVRDKDTFTLLDEPGFGVTLNL</sequence>
<evidence type="ECO:0000259" key="8">
    <source>
        <dbReference type="SMART" id="SM00922"/>
    </source>
</evidence>
<dbReference type="SUPFAM" id="SSF51604">
    <property type="entry name" value="Enolase C-terminal domain-like"/>
    <property type="match status" value="1"/>
</dbReference>
<dbReference type="GeneID" id="97207735"/>
<evidence type="ECO:0000313" key="9">
    <source>
        <dbReference type="EMBL" id="MCG4746372.1"/>
    </source>
</evidence>
<dbReference type="Gene3D" id="3.20.20.120">
    <property type="entry name" value="Enolase-like C-terminal domain"/>
    <property type="match status" value="1"/>
</dbReference>
<evidence type="ECO:0000256" key="2">
    <source>
        <dbReference type="ARBA" id="ARBA00022723"/>
    </source>
</evidence>
<dbReference type="EMBL" id="JAAITT010000037">
    <property type="protein sequence ID" value="NSJ51263.1"/>
    <property type="molecule type" value="Genomic_DNA"/>
</dbReference>
<dbReference type="PANTHER" id="PTHR48073">
    <property type="entry name" value="O-SUCCINYLBENZOATE SYNTHASE-RELATED"/>
    <property type="match status" value="1"/>
</dbReference>
<dbReference type="Pfam" id="PF13378">
    <property type="entry name" value="MR_MLE_C"/>
    <property type="match status" value="1"/>
</dbReference>
<gene>
    <name evidence="10" type="ORF">G5B36_21495</name>
    <name evidence="9" type="ORF">L0N08_13190</name>
</gene>
<dbReference type="SFLD" id="SFLDF00009">
    <property type="entry name" value="o-succinylbenzoate_synthase"/>
    <property type="match status" value="1"/>
</dbReference>
<dbReference type="RefSeq" id="WP_117563035.1">
    <property type="nucleotide sequence ID" value="NZ_BAABZL010000001.1"/>
</dbReference>
<reference evidence="9" key="3">
    <citation type="submission" date="2022-01" db="EMBL/GenBank/DDBJ databases">
        <title>Collection of gut derived symbiotic bacterial strains cultured from healthy donors.</title>
        <authorList>
            <person name="Lin H."/>
            <person name="Kohout C."/>
            <person name="Waligurski E."/>
            <person name="Pamer E.G."/>
        </authorList>
    </citation>
    <scope>NUCLEOTIDE SEQUENCE</scope>
    <source>
        <strain evidence="9">DFI.6.55</strain>
    </source>
</reference>